<comment type="caution">
    <text evidence="1">The sequence shown here is derived from an EMBL/GenBank/DDBJ whole genome shotgun (WGS) entry which is preliminary data.</text>
</comment>
<dbReference type="AlphaFoldDB" id="A0A2A4G6N6"/>
<proteinExistence type="predicted"/>
<dbReference type="Proteomes" id="UP000219559">
    <property type="component" value="Unassembled WGS sequence"/>
</dbReference>
<gene>
    <name evidence="1" type="ORF">B7P33_10165</name>
</gene>
<evidence type="ECO:0008006" key="3">
    <source>
        <dbReference type="Google" id="ProtNLM"/>
    </source>
</evidence>
<keyword evidence="2" id="KW-1185">Reference proteome</keyword>
<dbReference type="EMBL" id="NBWU01000004">
    <property type="protein sequence ID" value="PCE63640.1"/>
    <property type="molecule type" value="Genomic_DNA"/>
</dbReference>
<evidence type="ECO:0000313" key="2">
    <source>
        <dbReference type="Proteomes" id="UP000219559"/>
    </source>
</evidence>
<dbReference type="Pfam" id="PF14054">
    <property type="entry name" value="DUF4249"/>
    <property type="match status" value="1"/>
</dbReference>
<protein>
    <recommendedName>
        <fullName evidence="3">DUF4249 domain-containing protein</fullName>
    </recommendedName>
</protein>
<sequence length="281" mass="31643">MKAKYNLFVFLLMAGFISCEEVVDIETQTGPERLVIDASFSLYVNADEPRAEGAVILSKTRNFFEKDPFPVNGAEVQITNTRNGDVIRFTEFNDSGVYLPIDFDLVTEQPLPNDVLELTVIAEGETYWASTTFVPSVPIDTIEQGDGELFGDETEIIISFTDDGSREDYYLFDLDFNLFLTSEDTYYQGQQFTFSYFYENIEEGRTANVSIIGIDKQFYDYMRQLIEQSGQEGGGPPFDAPPATLRGNIINTTNPTHYPLGYFAVSEAYSKSITLSQEVVN</sequence>
<reference evidence="1 2" key="1">
    <citation type="submission" date="2017-04" db="EMBL/GenBank/DDBJ databases">
        <title>A new member of the family Flavobacteriaceae isolated from ascidians.</title>
        <authorList>
            <person name="Chen L."/>
        </authorList>
    </citation>
    <scope>NUCLEOTIDE SEQUENCE [LARGE SCALE GENOMIC DNA]</scope>
    <source>
        <strain evidence="1 2">HQA918</strain>
    </source>
</reference>
<dbReference type="OrthoDB" id="1430047at2"/>
<dbReference type="PROSITE" id="PS51257">
    <property type="entry name" value="PROKAR_LIPOPROTEIN"/>
    <property type="match status" value="1"/>
</dbReference>
<dbReference type="RefSeq" id="WP_097442356.1">
    <property type="nucleotide sequence ID" value="NZ_NBWU01000004.1"/>
</dbReference>
<organism evidence="1 2">
    <name type="scientific">Sediminicola luteus</name>
    <dbReference type="NCBI Taxonomy" id="319238"/>
    <lineage>
        <taxon>Bacteria</taxon>
        <taxon>Pseudomonadati</taxon>
        <taxon>Bacteroidota</taxon>
        <taxon>Flavobacteriia</taxon>
        <taxon>Flavobacteriales</taxon>
        <taxon>Flavobacteriaceae</taxon>
        <taxon>Sediminicola</taxon>
    </lineage>
</organism>
<accession>A0A2A4G6N6</accession>
<evidence type="ECO:0000313" key="1">
    <source>
        <dbReference type="EMBL" id="PCE63640.1"/>
    </source>
</evidence>
<name>A0A2A4G6N6_9FLAO</name>
<dbReference type="InterPro" id="IPR025345">
    <property type="entry name" value="DUF4249"/>
</dbReference>